<evidence type="ECO:0000256" key="1">
    <source>
        <dbReference type="ARBA" id="ARBA00004141"/>
    </source>
</evidence>
<gene>
    <name evidence="8" type="ordered locus">RSal33209_1525</name>
</gene>
<accession>A9WNR2</accession>
<feature type="transmembrane region" description="Helical" evidence="6">
    <location>
        <begin position="85"/>
        <end position="103"/>
    </location>
</feature>
<comment type="subcellular location">
    <subcellularLocation>
        <location evidence="1">Membrane</location>
        <topology evidence="1">Multi-pass membrane protein</topology>
    </subcellularLocation>
</comment>
<dbReference type="GO" id="GO:0000271">
    <property type="term" value="P:polysaccharide biosynthetic process"/>
    <property type="evidence" value="ECO:0007669"/>
    <property type="project" value="InterPro"/>
</dbReference>
<dbReference type="KEGG" id="rsa:RSal33209_1525"/>
<dbReference type="Proteomes" id="UP000002007">
    <property type="component" value="Chromosome"/>
</dbReference>
<organism evidence="8 9">
    <name type="scientific">Renibacterium salmoninarum (strain ATCC 33209 / DSM 20767 / JCM 11484 / NBRC 15589 / NCIMB 2235)</name>
    <dbReference type="NCBI Taxonomy" id="288705"/>
    <lineage>
        <taxon>Bacteria</taxon>
        <taxon>Bacillati</taxon>
        <taxon>Actinomycetota</taxon>
        <taxon>Actinomycetes</taxon>
        <taxon>Micrococcales</taxon>
        <taxon>Micrococcaceae</taxon>
        <taxon>Renibacterium</taxon>
    </lineage>
</organism>
<dbReference type="STRING" id="288705.RSal33209_1525"/>
<dbReference type="GO" id="GO:0005886">
    <property type="term" value="C:plasma membrane"/>
    <property type="evidence" value="ECO:0007669"/>
    <property type="project" value="TreeGrafter"/>
</dbReference>
<feature type="domain" description="GtrA/DPMS transmembrane" evidence="7">
    <location>
        <begin position="61"/>
        <end position="178"/>
    </location>
</feature>
<name>A9WNR2_RENSM</name>
<reference evidence="9" key="1">
    <citation type="journal article" date="2008" name="J. Bacteriol.">
        <title>Genome sequence of the fish pathogen Renibacterium salmoninarum suggests reductive evolution away from an environmental Arthrobacter ancestor.</title>
        <authorList>
            <person name="Wiens G.D."/>
            <person name="Rockey D.D."/>
            <person name="Wu Z."/>
            <person name="Chang J."/>
            <person name="Levy R."/>
            <person name="Crane S."/>
            <person name="Chen D.S."/>
            <person name="Capri G.R."/>
            <person name="Burnett J.R."/>
            <person name="Sudheesh P.S."/>
            <person name="Schipma M.J."/>
            <person name="Burd H."/>
            <person name="Bhattacharyya A."/>
            <person name="Rhodes L.D."/>
            <person name="Kaul R."/>
            <person name="Strom M.S."/>
        </authorList>
    </citation>
    <scope>NUCLEOTIDE SEQUENCE [LARGE SCALE GENOMIC DNA]</scope>
    <source>
        <strain evidence="9">ATCC 33209 / DSM 20767 / JCM 11484 / NBRC 15589 / NCIMB 2235</strain>
    </source>
</reference>
<keyword evidence="4 6" id="KW-1133">Transmembrane helix</keyword>
<dbReference type="PANTHER" id="PTHR38459">
    <property type="entry name" value="PROPHAGE BACTOPRENOL-LINKED GLUCOSE TRANSLOCASE HOMOLOG"/>
    <property type="match status" value="1"/>
</dbReference>
<keyword evidence="3 6" id="KW-0812">Transmembrane</keyword>
<feature type="transmembrane region" description="Helical" evidence="6">
    <location>
        <begin position="124"/>
        <end position="143"/>
    </location>
</feature>
<evidence type="ECO:0000256" key="5">
    <source>
        <dbReference type="ARBA" id="ARBA00023136"/>
    </source>
</evidence>
<evidence type="ECO:0000313" key="9">
    <source>
        <dbReference type="Proteomes" id="UP000002007"/>
    </source>
</evidence>
<dbReference type="PANTHER" id="PTHR38459:SF1">
    <property type="entry name" value="PROPHAGE BACTOPRENOL-LINKED GLUCOSE TRANSLOCASE HOMOLOG"/>
    <property type="match status" value="1"/>
</dbReference>
<feature type="transmembrane region" description="Helical" evidence="6">
    <location>
        <begin position="58"/>
        <end position="79"/>
    </location>
</feature>
<evidence type="ECO:0000256" key="6">
    <source>
        <dbReference type="SAM" id="Phobius"/>
    </source>
</evidence>
<evidence type="ECO:0000259" key="7">
    <source>
        <dbReference type="Pfam" id="PF04138"/>
    </source>
</evidence>
<dbReference type="eggNOG" id="COG2246">
    <property type="taxonomic scope" value="Bacteria"/>
</dbReference>
<dbReference type="HOGENOM" id="CLU_126565_0_0_11"/>
<protein>
    <submittedName>
        <fullName evidence="8">GtrA-like protein</fullName>
    </submittedName>
</protein>
<comment type="similarity">
    <text evidence="2">Belongs to the GtrA family.</text>
</comment>
<evidence type="ECO:0000256" key="2">
    <source>
        <dbReference type="ARBA" id="ARBA00009399"/>
    </source>
</evidence>
<keyword evidence="9" id="KW-1185">Reference proteome</keyword>
<dbReference type="AlphaFoldDB" id="A9WNR2"/>
<evidence type="ECO:0000256" key="3">
    <source>
        <dbReference type="ARBA" id="ARBA00022692"/>
    </source>
</evidence>
<evidence type="ECO:0000256" key="4">
    <source>
        <dbReference type="ARBA" id="ARBA00022989"/>
    </source>
</evidence>
<sequence>MGTWQSLSTMASEIADPAAEIPTGNLSPDTGAAKATERSFVVTSESAARPAASLRKQVIGFLIVGAICTAASLGIFTALRPFAGTQWANLIALVLTSVLNTDLNRRHSWSIRDRKHWLDDQSKGLWVMFLALLLTSSSLLLLHTINPNSSVLDEVLTITGANVLAAVSRFLLLRYWIFRRTRR</sequence>
<dbReference type="Pfam" id="PF04138">
    <property type="entry name" value="GtrA_DPMS_TM"/>
    <property type="match status" value="1"/>
</dbReference>
<dbReference type="EMBL" id="CP000910">
    <property type="protein sequence ID" value="ABY23261.1"/>
    <property type="molecule type" value="Genomic_DNA"/>
</dbReference>
<dbReference type="InterPro" id="IPR007267">
    <property type="entry name" value="GtrA_DPMS_TM"/>
</dbReference>
<keyword evidence="5 6" id="KW-0472">Membrane</keyword>
<evidence type="ECO:0000313" key="8">
    <source>
        <dbReference type="EMBL" id="ABY23261.1"/>
    </source>
</evidence>
<dbReference type="InterPro" id="IPR051401">
    <property type="entry name" value="GtrA_CellWall_Glycosyl"/>
</dbReference>
<proteinExistence type="inferred from homology"/>
<feature type="transmembrane region" description="Helical" evidence="6">
    <location>
        <begin position="155"/>
        <end position="177"/>
    </location>
</feature>